<dbReference type="InterPro" id="IPR006283">
    <property type="entry name" value="ThiL-like"/>
</dbReference>
<dbReference type="AlphaFoldDB" id="X1CHV9"/>
<accession>X1CHV9</accession>
<proteinExistence type="predicted"/>
<name>X1CHV9_9ZZZZ</name>
<dbReference type="CDD" id="cd02194">
    <property type="entry name" value="ThiL"/>
    <property type="match status" value="1"/>
</dbReference>
<dbReference type="InterPro" id="IPR016188">
    <property type="entry name" value="PurM-like_N"/>
</dbReference>
<protein>
    <recommendedName>
        <fullName evidence="1">PurM-like N-terminal domain-containing protein</fullName>
    </recommendedName>
</protein>
<dbReference type="GO" id="GO:0009228">
    <property type="term" value="P:thiamine biosynthetic process"/>
    <property type="evidence" value="ECO:0007669"/>
    <property type="project" value="InterPro"/>
</dbReference>
<gene>
    <name evidence="2" type="ORF">S01H4_55564</name>
</gene>
<dbReference type="SUPFAM" id="SSF55326">
    <property type="entry name" value="PurM N-terminal domain-like"/>
    <property type="match status" value="1"/>
</dbReference>
<feature type="non-terminal residue" evidence="2">
    <location>
        <position position="229"/>
    </location>
</feature>
<sequence>METQFLNWLLPQIKKDHRLEVPPGDDAAVLRLPGGKRTVVTTDLLTESVDFRFPTSSDDKDFPPSASAHQVGRKAVAVSLSDLAAMAACPEAVVVSVALPQRGGKKLAEDLFTGIQEEVDAFDVTLAGGDTNAWDGPLVISVTAIGSVPPRGCWRRDGARPGDLLVVTGPLGGSLLGRHLDVMPRCREAIAIASRYPIHAALDISDGLAIDCSRMLTASHVGGIIELAS</sequence>
<evidence type="ECO:0000259" key="1">
    <source>
        <dbReference type="Pfam" id="PF00586"/>
    </source>
</evidence>
<comment type="caution">
    <text evidence="2">The sequence shown here is derived from an EMBL/GenBank/DDBJ whole genome shotgun (WGS) entry which is preliminary data.</text>
</comment>
<dbReference type="GO" id="GO:0009030">
    <property type="term" value="F:thiamine-phosphate kinase activity"/>
    <property type="evidence" value="ECO:0007669"/>
    <property type="project" value="InterPro"/>
</dbReference>
<organism evidence="2">
    <name type="scientific">marine sediment metagenome</name>
    <dbReference type="NCBI Taxonomy" id="412755"/>
    <lineage>
        <taxon>unclassified sequences</taxon>
        <taxon>metagenomes</taxon>
        <taxon>ecological metagenomes</taxon>
    </lineage>
</organism>
<evidence type="ECO:0000313" key="2">
    <source>
        <dbReference type="EMBL" id="GAH07232.1"/>
    </source>
</evidence>
<dbReference type="PANTHER" id="PTHR30270">
    <property type="entry name" value="THIAMINE-MONOPHOSPHATE KINASE"/>
    <property type="match status" value="1"/>
</dbReference>
<dbReference type="Gene3D" id="3.90.650.10">
    <property type="entry name" value="PurM-like C-terminal domain"/>
    <property type="match status" value="1"/>
</dbReference>
<dbReference type="PANTHER" id="PTHR30270:SF0">
    <property type="entry name" value="THIAMINE-MONOPHOSPHATE KINASE"/>
    <property type="match status" value="1"/>
</dbReference>
<dbReference type="EMBL" id="BART01032083">
    <property type="protein sequence ID" value="GAH07232.1"/>
    <property type="molecule type" value="Genomic_DNA"/>
</dbReference>
<dbReference type="SUPFAM" id="SSF56042">
    <property type="entry name" value="PurM C-terminal domain-like"/>
    <property type="match status" value="1"/>
</dbReference>
<dbReference type="Gene3D" id="3.30.1330.10">
    <property type="entry name" value="PurM-like, N-terminal domain"/>
    <property type="match status" value="1"/>
</dbReference>
<reference evidence="2" key="1">
    <citation type="journal article" date="2014" name="Front. Microbiol.">
        <title>High frequency of phylogenetically diverse reductive dehalogenase-homologous genes in deep subseafloor sedimentary metagenomes.</title>
        <authorList>
            <person name="Kawai M."/>
            <person name="Futagami T."/>
            <person name="Toyoda A."/>
            <person name="Takaki Y."/>
            <person name="Nishi S."/>
            <person name="Hori S."/>
            <person name="Arai W."/>
            <person name="Tsubouchi T."/>
            <person name="Morono Y."/>
            <person name="Uchiyama I."/>
            <person name="Ito T."/>
            <person name="Fujiyama A."/>
            <person name="Inagaki F."/>
            <person name="Takami H."/>
        </authorList>
    </citation>
    <scope>NUCLEOTIDE SEQUENCE</scope>
    <source>
        <strain evidence="2">Expedition CK06-06</strain>
    </source>
</reference>
<dbReference type="Pfam" id="PF00586">
    <property type="entry name" value="AIRS"/>
    <property type="match status" value="1"/>
</dbReference>
<feature type="domain" description="PurM-like N-terminal" evidence="1">
    <location>
        <begin position="24"/>
        <end position="148"/>
    </location>
</feature>
<dbReference type="InterPro" id="IPR036676">
    <property type="entry name" value="PurM-like_C_sf"/>
</dbReference>
<dbReference type="InterPro" id="IPR036921">
    <property type="entry name" value="PurM-like_N_sf"/>
</dbReference>